<evidence type="ECO:0000259" key="1">
    <source>
        <dbReference type="Pfam" id="PF06725"/>
    </source>
</evidence>
<dbReference type="GO" id="GO:0009254">
    <property type="term" value="P:peptidoglycan turnover"/>
    <property type="evidence" value="ECO:0007669"/>
    <property type="project" value="InterPro"/>
</dbReference>
<dbReference type="Gene3D" id="2.40.40.10">
    <property type="entry name" value="RlpA-like domain"/>
    <property type="match status" value="1"/>
</dbReference>
<dbReference type="GO" id="GO:0019867">
    <property type="term" value="C:outer membrane"/>
    <property type="evidence" value="ECO:0007669"/>
    <property type="project" value="InterPro"/>
</dbReference>
<name>A0AAW4VKQ1_9FIRM</name>
<dbReference type="CDD" id="cd14667">
    <property type="entry name" value="3D_containing_proteins"/>
    <property type="match status" value="1"/>
</dbReference>
<feature type="domain" description="3D" evidence="1">
    <location>
        <begin position="1"/>
        <end position="44"/>
    </location>
</feature>
<evidence type="ECO:0000313" key="3">
    <source>
        <dbReference type="Proteomes" id="UP001197827"/>
    </source>
</evidence>
<dbReference type="GO" id="GO:0004553">
    <property type="term" value="F:hydrolase activity, hydrolyzing O-glycosyl compounds"/>
    <property type="evidence" value="ECO:0007669"/>
    <property type="project" value="InterPro"/>
</dbReference>
<proteinExistence type="predicted"/>
<reference evidence="2" key="1">
    <citation type="submission" date="2021-10" db="EMBL/GenBank/DDBJ databases">
        <title>Collection of gut derived symbiotic bacterial strains cultured from healthy donors.</title>
        <authorList>
            <person name="Lin H."/>
            <person name="Littmann E."/>
            <person name="Kohout C."/>
            <person name="Pamer E.G."/>
        </authorList>
    </citation>
    <scope>NUCLEOTIDE SEQUENCE</scope>
    <source>
        <strain evidence="2">DFI.5.2</strain>
    </source>
</reference>
<dbReference type="RefSeq" id="WP_227408557.1">
    <property type="nucleotide sequence ID" value="NZ_JAJDKQ010000016.1"/>
</dbReference>
<protein>
    <submittedName>
        <fullName evidence="2">3D domain-containing protein</fullName>
    </submittedName>
</protein>
<organism evidence="2 3">
    <name type="scientific">Faecalibacillus intestinalis</name>
    <dbReference type="NCBI Taxonomy" id="1982626"/>
    <lineage>
        <taxon>Bacteria</taxon>
        <taxon>Bacillati</taxon>
        <taxon>Bacillota</taxon>
        <taxon>Erysipelotrichia</taxon>
        <taxon>Erysipelotrichales</taxon>
        <taxon>Coprobacillaceae</taxon>
        <taxon>Faecalibacillus</taxon>
    </lineage>
</organism>
<gene>
    <name evidence="2" type="ORF">LJD74_08695</name>
</gene>
<dbReference type="AlphaFoldDB" id="A0AAW4VKQ1"/>
<dbReference type="Proteomes" id="UP001197827">
    <property type="component" value="Unassembled WGS sequence"/>
</dbReference>
<dbReference type="InterPro" id="IPR036908">
    <property type="entry name" value="RlpA-like_sf"/>
</dbReference>
<sequence length="59" mass="6690">MAVDPKIIPYGSEIMIDGQIYVAEDCGGAVKNNVIDVWVEHQSNSFGVKYKEIYIKREK</sequence>
<dbReference type="InterPro" id="IPR010611">
    <property type="entry name" value="3D_dom"/>
</dbReference>
<accession>A0AAW4VKQ1</accession>
<evidence type="ECO:0000313" key="2">
    <source>
        <dbReference type="EMBL" id="MCB8562071.1"/>
    </source>
</evidence>
<comment type="caution">
    <text evidence="2">The sequence shown here is derived from an EMBL/GenBank/DDBJ whole genome shotgun (WGS) entry which is preliminary data.</text>
</comment>
<dbReference type="EMBL" id="JAJDKQ010000016">
    <property type="protein sequence ID" value="MCB8562071.1"/>
    <property type="molecule type" value="Genomic_DNA"/>
</dbReference>
<dbReference type="Pfam" id="PF06725">
    <property type="entry name" value="3D"/>
    <property type="match status" value="1"/>
</dbReference>
<dbReference type="InterPro" id="IPR059180">
    <property type="entry name" value="3D_YorM"/>
</dbReference>
<dbReference type="SUPFAM" id="SSF50685">
    <property type="entry name" value="Barwin-like endoglucanases"/>
    <property type="match status" value="1"/>
</dbReference>